<dbReference type="KEGG" id="shj:SHELI_v1c10790"/>
<dbReference type="GO" id="GO:0070006">
    <property type="term" value="F:metalloaminopeptidase activity"/>
    <property type="evidence" value="ECO:0007669"/>
    <property type="project" value="InterPro"/>
</dbReference>
<keyword evidence="4" id="KW-0378">Hydrolase</keyword>
<evidence type="ECO:0000256" key="8">
    <source>
        <dbReference type="ARBA" id="ARBA00050061"/>
    </source>
</evidence>
<keyword evidence="2 10" id="KW-0031">Aminopeptidase</keyword>
<evidence type="ECO:0000256" key="5">
    <source>
        <dbReference type="ARBA" id="ARBA00033172"/>
    </source>
</evidence>
<evidence type="ECO:0000256" key="4">
    <source>
        <dbReference type="ARBA" id="ARBA00022801"/>
    </source>
</evidence>
<evidence type="ECO:0000256" key="2">
    <source>
        <dbReference type="ARBA" id="ARBA00022438"/>
    </source>
</evidence>
<evidence type="ECO:0000313" key="10">
    <source>
        <dbReference type="EMBL" id="AOG61026.1"/>
    </source>
</evidence>
<evidence type="ECO:0000313" key="11">
    <source>
        <dbReference type="Proteomes" id="UP000094378"/>
    </source>
</evidence>
<dbReference type="GO" id="GO:0005737">
    <property type="term" value="C:cytoplasm"/>
    <property type="evidence" value="ECO:0007669"/>
    <property type="project" value="InterPro"/>
</dbReference>
<dbReference type="InterPro" id="IPR000819">
    <property type="entry name" value="Peptidase_M17_C"/>
</dbReference>
<dbReference type="PANTHER" id="PTHR11963:SF23">
    <property type="entry name" value="CYTOSOL AMINOPEPTIDASE"/>
    <property type="match status" value="1"/>
</dbReference>
<dbReference type="Gene3D" id="3.40.630.10">
    <property type="entry name" value="Zn peptidases"/>
    <property type="match status" value="1"/>
</dbReference>
<dbReference type="GO" id="GO:0006508">
    <property type="term" value="P:proteolysis"/>
    <property type="evidence" value="ECO:0007669"/>
    <property type="project" value="UniProtKB-KW"/>
</dbReference>
<evidence type="ECO:0000256" key="7">
    <source>
        <dbReference type="ARBA" id="ARBA00050021"/>
    </source>
</evidence>
<feature type="domain" description="Cytosol aminopeptidase" evidence="9">
    <location>
        <begin position="135"/>
        <end position="425"/>
    </location>
</feature>
<reference evidence="10 11" key="1">
    <citation type="submission" date="2016-08" db="EMBL/GenBank/DDBJ databases">
        <title>Complete genome sequence of Spiroplasma helicoides TABS-2 (DSM 22551).</title>
        <authorList>
            <person name="Shen W.-Y."/>
            <person name="Lo W.-S."/>
            <person name="Lai Y.-C."/>
            <person name="Kuo C.-H."/>
        </authorList>
    </citation>
    <scope>NUCLEOTIDE SEQUENCE [LARGE SCALE GENOMIC DNA]</scope>
    <source>
        <strain evidence="10 11">TABS-2</strain>
    </source>
</reference>
<dbReference type="RefSeq" id="WP_084449279.1">
    <property type="nucleotide sequence ID" value="NZ_CP017015.1"/>
</dbReference>
<dbReference type="EMBL" id="CP017015">
    <property type="protein sequence ID" value="AOG61026.1"/>
    <property type="molecule type" value="Genomic_DNA"/>
</dbReference>
<dbReference type="CDD" id="cd00433">
    <property type="entry name" value="Peptidase_M17"/>
    <property type="match status" value="1"/>
</dbReference>
<dbReference type="InterPro" id="IPR011356">
    <property type="entry name" value="Leucine_aapep/pepB"/>
</dbReference>
<proteinExistence type="inferred from homology"/>
<evidence type="ECO:0000256" key="6">
    <source>
        <dbReference type="ARBA" id="ARBA00049972"/>
    </source>
</evidence>
<evidence type="ECO:0000256" key="1">
    <source>
        <dbReference type="ARBA" id="ARBA00009528"/>
    </source>
</evidence>
<keyword evidence="3" id="KW-0645">Protease</keyword>
<name>A0A1B3SM70_9MOLU</name>
<dbReference type="PANTHER" id="PTHR11963">
    <property type="entry name" value="LEUCINE AMINOPEPTIDASE-RELATED"/>
    <property type="match status" value="1"/>
</dbReference>
<protein>
    <recommendedName>
        <fullName evidence="7">Probable cytosol aminopeptidase</fullName>
    </recommendedName>
    <alternativeName>
        <fullName evidence="8">Leucine aminopeptidase</fullName>
    </alternativeName>
    <alternativeName>
        <fullName evidence="5">Leucyl aminopeptidase</fullName>
    </alternativeName>
</protein>
<dbReference type="Pfam" id="PF00883">
    <property type="entry name" value="Peptidase_M17"/>
    <property type="match status" value="1"/>
</dbReference>
<comment type="function">
    <text evidence="6">Presumably involved in the processing and regular turnover of intracellular proteins. Catalyzes the removal of unsubstituted N-terminal amino acids from various peptides.</text>
</comment>
<dbReference type="GO" id="GO:0030145">
    <property type="term" value="F:manganese ion binding"/>
    <property type="evidence" value="ECO:0007669"/>
    <property type="project" value="InterPro"/>
</dbReference>
<evidence type="ECO:0000259" key="9">
    <source>
        <dbReference type="Pfam" id="PF00883"/>
    </source>
</evidence>
<comment type="similarity">
    <text evidence="1">Belongs to the peptidase M17 family.</text>
</comment>
<dbReference type="Proteomes" id="UP000094378">
    <property type="component" value="Chromosome"/>
</dbReference>
<dbReference type="PRINTS" id="PR00481">
    <property type="entry name" value="LAMNOPPTDASE"/>
</dbReference>
<keyword evidence="11" id="KW-1185">Reference proteome</keyword>
<dbReference type="PATRIC" id="fig|216938.3.peg.1098"/>
<dbReference type="STRING" id="216938.SHELI_v1c10790"/>
<dbReference type="AlphaFoldDB" id="A0A1B3SM70"/>
<sequence length="447" mass="50258">MGLEKKFELTLKFVSNTSKQNSLIVLEKNNITLFSEEKVIYLCIDPKESLHKVSKNLEKAFKSIKYDIDIDMNSVLELYENKEEVFQVYLESIMFVKHKQWELKDKTDYKQYNILFDEMYKDIYETSVIKMEYLNFARDLQDMPPNLATSVDIAEMIVKKAKEVSNINIKVYGKKEAQDYGMGLFLSVNAGSYVDPRIVVLEYIGDPDEKRTALVGKGITFDSGGYNLKPARYLENMKYDMSGAAIASATVIALAKANAKCNVISVAMLTDNRIGGHATLPESVIKSMNGKTVEIADTDAEGRLVLADGMTYALREEKAERLVTIATLTGSIFSALGIWQTGVFATCNNFYTKFENASTKSKELIWRMPILDEHYEVLKYSKIADVANCELSTKEGAYSCTAAAFLKSFAEEKPYIHLDIAGTADLNGRGNAPMMNTLFELLKVKNK</sequence>
<dbReference type="SUPFAM" id="SSF53187">
    <property type="entry name" value="Zn-dependent exopeptidases"/>
    <property type="match status" value="1"/>
</dbReference>
<organism evidence="10 11">
    <name type="scientific">Spiroplasma helicoides</name>
    <dbReference type="NCBI Taxonomy" id="216938"/>
    <lineage>
        <taxon>Bacteria</taxon>
        <taxon>Bacillati</taxon>
        <taxon>Mycoplasmatota</taxon>
        <taxon>Mollicutes</taxon>
        <taxon>Entomoplasmatales</taxon>
        <taxon>Spiroplasmataceae</taxon>
        <taxon>Spiroplasma</taxon>
    </lineage>
</organism>
<dbReference type="OrthoDB" id="9809354at2"/>
<gene>
    <name evidence="10" type="primary">pepA</name>
    <name evidence="10" type="ORF">SHELI_v1c10790</name>
</gene>
<evidence type="ECO:0000256" key="3">
    <source>
        <dbReference type="ARBA" id="ARBA00022670"/>
    </source>
</evidence>
<accession>A0A1B3SM70</accession>